<sequence>MRHNSMKALPWLLLVPLLSGWITPPTPPASGNIADTTGAWRSVSVGGSVQTQCYLRPGYEGFRVQVQAGSQLRFETTHLGSSMYLDTGLFIYGPKDANGSYGSVVRAHDDDSGYGELSRIEATTFPQGGEYLVVVGWHNAADKQYRLQVDCVGGTCLSQQPQAPAAYTLSLVEQNVTPSLLATLNAANEVREDRFSYLRRFDFHWPYSTEASLDRAAAAVLAQGLYEGYRSDSAPVALTYAQFLSTMYGQFQPLHAAILATYGDGSENVQVKRYHREFSTGPNGDNWRSLNVILFPRSHKVIVYEQTAHEI</sequence>
<accession>A0A848LE93</accession>
<dbReference type="Gene3D" id="2.60.120.380">
    <property type="match status" value="1"/>
</dbReference>
<evidence type="ECO:0008006" key="4">
    <source>
        <dbReference type="Google" id="ProtNLM"/>
    </source>
</evidence>
<organism evidence="2 3">
    <name type="scientific">Pyxidicoccus fallax</name>
    <dbReference type="NCBI Taxonomy" id="394095"/>
    <lineage>
        <taxon>Bacteria</taxon>
        <taxon>Pseudomonadati</taxon>
        <taxon>Myxococcota</taxon>
        <taxon>Myxococcia</taxon>
        <taxon>Myxococcales</taxon>
        <taxon>Cystobacterineae</taxon>
        <taxon>Myxococcaceae</taxon>
        <taxon>Pyxidicoccus</taxon>
    </lineage>
</organism>
<dbReference type="AlphaFoldDB" id="A0A848LE93"/>
<dbReference type="Proteomes" id="UP000518300">
    <property type="component" value="Unassembled WGS sequence"/>
</dbReference>
<feature type="chain" id="PRO_5032553117" description="Peptidase C-terminal archaeal/bacterial domain-containing protein" evidence="1">
    <location>
        <begin position="21"/>
        <end position="311"/>
    </location>
</feature>
<feature type="signal peptide" evidence="1">
    <location>
        <begin position="1"/>
        <end position="20"/>
    </location>
</feature>
<dbReference type="RefSeq" id="WP_169345822.1">
    <property type="nucleotide sequence ID" value="NZ_JABBJJ010000070.1"/>
</dbReference>
<keyword evidence="1" id="KW-0732">Signal</keyword>
<dbReference type="EMBL" id="JABBJJ010000070">
    <property type="protein sequence ID" value="NMO16532.1"/>
    <property type="molecule type" value="Genomic_DNA"/>
</dbReference>
<comment type="caution">
    <text evidence="2">The sequence shown here is derived from an EMBL/GenBank/DDBJ whole genome shotgun (WGS) entry which is preliminary data.</text>
</comment>
<proteinExistence type="predicted"/>
<reference evidence="2 3" key="1">
    <citation type="submission" date="2020-04" db="EMBL/GenBank/DDBJ databases">
        <title>Draft genome of Pyxidicoccus fallax type strain.</title>
        <authorList>
            <person name="Whitworth D.E."/>
        </authorList>
    </citation>
    <scope>NUCLEOTIDE SEQUENCE [LARGE SCALE GENOMIC DNA]</scope>
    <source>
        <strain evidence="2 3">DSM 14698</strain>
    </source>
</reference>
<evidence type="ECO:0000313" key="2">
    <source>
        <dbReference type="EMBL" id="NMO16532.1"/>
    </source>
</evidence>
<evidence type="ECO:0000256" key="1">
    <source>
        <dbReference type="SAM" id="SignalP"/>
    </source>
</evidence>
<name>A0A848LE93_9BACT</name>
<keyword evidence="3" id="KW-1185">Reference proteome</keyword>
<evidence type="ECO:0000313" key="3">
    <source>
        <dbReference type="Proteomes" id="UP000518300"/>
    </source>
</evidence>
<gene>
    <name evidence="2" type="ORF">HG543_16945</name>
</gene>
<protein>
    <recommendedName>
        <fullName evidence="4">Peptidase C-terminal archaeal/bacterial domain-containing protein</fullName>
    </recommendedName>
</protein>